<dbReference type="Proteomes" id="UP000295726">
    <property type="component" value="Unassembled WGS sequence"/>
</dbReference>
<sequence length="1196" mass="136970">MLNREIPFRPKLEGDFRIRFYNAVSSITEQTSLFEIEQIANDEIRWVQDECTYNLEQRKKYRAIWMLFRDLTRASWKACYRDGVLYMSLPSLNGANFHDSSSPEVKSLLRKWMSESRHERLVSYTDFIQRMERKNSSGHSIDELIADGQELSNRLRKAKDGAIDISEAVKPYLQLVVENERDEYTGIKTSEIWRYFRLTWSTPAETTPGRTMQYLIRDAAHPMHAVMGIASLENCAVQITCRDDFIGWNQKAFIDRITKLNSEQARAEFDRLLNYIEVGISGIDYEELCTQATVDNPTDEDIQQLLDIATSAEQRRQELLKKGVIDGIDEEDKSDLGSISKETEDALYRRKRAEQLGRLLMAKKELLAVYRSEDFNSIWVEFCNSEVGNSSIRTALVAQKTQHIGSSLMELNVCGAIPPYNEILGGKLVALLALSPQVIHDYKERYSNKASMIASRLKGEDVVRPADLVYVGTTSLYYVGSSQYNRLKIPGSIFNDDYDVVWKKLGMTIGYGTMHISKATTLSLTEATSEGFTRINHVFGEGASPKMRLLTMAIRELLESTNEDSKDFSKHAMSRIVYGACLAKNTVQYLMGEADKPDYYTDVSKYQEGTQKIIDYWTNRWLKSRLNFEPIYQRIRDFDKKNLMVGYQINDDERWKFEKLEEVPQMPANDENKVGLQFVRDFYRGMSAYADHIAPKLLTGIHLKTKLDDAVLNAARSGKDVVLTGNPGDGKTHIIRMLKDQLEKLAVPMVIELDASTLSDEEIYSHWEQAHKDGKAFIIAINAAVLYSVYKSHPAFGSVKNAYGQMADAIVFHKKDIDTSSLVVFDLSKREALTPEILSQAILKMTDESHYSECRSCPLRSNCVVHKNRALLRNDLFQQRLGLVLERVSLRGYHATIREIQSFISYLIFGDRSCKQLNQTAGNSEYDLVNLIYSGKGALFDEIGKAIDPVNISHPIWDERILLNDIDSNSWIEGFEVPAEAIAYDNEDLFNLRKRQFFFFNQYGEDLLSILDDDISRFRTFLQQDDGKIIKELIGKLNSFFGATNASNSRLQIWTGHRYNNEPRKVLISVGTVKKSELSIGHPRLLSSMQEGIDMLPNYIRLEKKSSPNTFLKVDFEMYLLLNEAQRGVPVLFTESDLVKKVWRFIEQLQSYSSIDDEDIVDIGLMDVQNKKTIMVSLDREDNKYSSIESEKTREA</sequence>
<dbReference type="EMBL" id="SLZZ01000006">
    <property type="protein sequence ID" value="TCS80302.1"/>
    <property type="molecule type" value="Genomic_DNA"/>
</dbReference>
<accession>A0A4V2US73</accession>
<name>A0A4V2US73_9FIRM</name>
<comment type="caution">
    <text evidence="1">The sequence shown here is derived from an EMBL/GenBank/DDBJ whole genome shotgun (WGS) entry which is preliminary data.</text>
</comment>
<dbReference type="InterPro" id="IPR027417">
    <property type="entry name" value="P-loop_NTPase"/>
</dbReference>
<gene>
    <name evidence="1" type="ORF">EDD59_106128</name>
</gene>
<protein>
    <submittedName>
        <fullName evidence="1">Uncharacterized protein DUF4338</fullName>
    </submittedName>
</protein>
<reference evidence="1 2" key="1">
    <citation type="submission" date="2019-03" db="EMBL/GenBank/DDBJ databases">
        <title>Genomic Encyclopedia of Type Strains, Phase IV (KMG-IV): sequencing the most valuable type-strain genomes for metagenomic binning, comparative biology and taxonomic classification.</title>
        <authorList>
            <person name="Goeker M."/>
        </authorList>
    </citation>
    <scope>NUCLEOTIDE SEQUENCE [LARGE SCALE GENOMIC DNA]</scope>
    <source>
        <strain evidence="1 2">DSM 29489</strain>
    </source>
</reference>
<evidence type="ECO:0000313" key="1">
    <source>
        <dbReference type="EMBL" id="TCS80302.1"/>
    </source>
</evidence>
<keyword evidence="2" id="KW-1185">Reference proteome</keyword>
<dbReference type="RefSeq" id="WP_132379986.1">
    <property type="nucleotide sequence ID" value="NZ_SLZZ01000006.1"/>
</dbReference>
<evidence type="ECO:0000313" key="2">
    <source>
        <dbReference type="Proteomes" id="UP000295726"/>
    </source>
</evidence>
<dbReference type="InterPro" id="IPR025639">
    <property type="entry name" value="DruA"/>
</dbReference>
<dbReference type="Pfam" id="PF14236">
    <property type="entry name" value="DruA"/>
    <property type="match status" value="2"/>
</dbReference>
<dbReference type="AlphaFoldDB" id="A0A4V2US73"/>
<proteinExistence type="predicted"/>
<dbReference type="OrthoDB" id="257964at2"/>
<organism evidence="1 2">
    <name type="scientific">Muricomes intestini</name>
    <dbReference type="NCBI Taxonomy" id="1796634"/>
    <lineage>
        <taxon>Bacteria</taxon>
        <taxon>Bacillati</taxon>
        <taxon>Bacillota</taxon>
        <taxon>Clostridia</taxon>
        <taxon>Lachnospirales</taxon>
        <taxon>Lachnospiraceae</taxon>
        <taxon>Muricomes</taxon>
    </lineage>
</organism>
<dbReference type="SUPFAM" id="SSF52540">
    <property type="entry name" value="P-loop containing nucleoside triphosphate hydrolases"/>
    <property type="match status" value="1"/>
</dbReference>